<keyword evidence="5" id="KW-1185">Reference proteome</keyword>
<feature type="region of interest" description="Disordered" evidence="1">
    <location>
        <begin position="364"/>
        <end position="387"/>
    </location>
</feature>
<protein>
    <recommendedName>
        <fullName evidence="6">Ig-like domain-containing protein</fullName>
    </recommendedName>
</protein>
<feature type="compositionally biased region" description="Low complexity" evidence="1">
    <location>
        <begin position="442"/>
        <end position="459"/>
    </location>
</feature>
<feature type="region of interest" description="Disordered" evidence="1">
    <location>
        <begin position="312"/>
        <end position="346"/>
    </location>
</feature>
<comment type="caution">
    <text evidence="4">The sequence shown here is derived from an EMBL/GenBank/DDBJ whole genome shotgun (WGS) entry which is preliminary data.</text>
</comment>
<dbReference type="GeneID" id="64634302"/>
<sequence>MLSTLVVLCWLYSGGGQWASVLAQHAQHAERQVGYTSSPGTPLDPGPIGGVFINSSPASPPTISSTLSSSTSSHVMTSTASAPTPSPTPSQFSINAVKNMTTCAPGVITWTYNGSSPSILLSILNVNVLDPYPQHDLARRQNTAGQVSVTLTNTSTKLNSWTWPQVDQPQGWYMIEGSIASLNASSAAFFISNGSDTACLLPSSSSSPGPTSTATTVEASSMTLSVGEIVGIVIGSLAGLVFLVLAIAYYFCRQSRSPTRGSKPKQSVGRRWSSLKSNDSAARSLARGNAGSAHSCGHSDVMGEILMVADSGKTSETTTTQDSGEYPGNHGEEKEVHPYSPGGTIPVDTMDNPLSRYNHRMSVRSLQDPCPPPCDGTARTRVTPARYSEQSLELQAARIRSSMENSMYLRTERFSFPALATPTPHTPTSPSRGRDEYPPSPAAATSARRSPSTSAISARRTSRKPVPHYDASEFRDDLRSAVDNQSMVTAGESSHSHGTESLSPLHAMSGQPPNRIHYLIPDMPPPGNE</sequence>
<feature type="region of interest" description="Disordered" evidence="1">
    <location>
        <begin position="418"/>
        <end position="529"/>
    </location>
</feature>
<feature type="region of interest" description="Disordered" evidence="1">
    <location>
        <begin position="256"/>
        <end position="297"/>
    </location>
</feature>
<evidence type="ECO:0000256" key="1">
    <source>
        <dbReference type="SAM" id="MobiDB-lite"/>
    </source>
</evidence>
<feature type="compositionally biased region" description="Polar residues" evidence="1">
    <location>
        <begin position="482"/>
        <end position="493"/>
    </location>
</feature>
<feature type="signal peptide" evidence="3">
    <location>
        <begin position="1"/>
        <end position="23"/>
    </location>
</feature>
<dbReference type="OrthoDB" id="3266934at2759"/>
<feature type="transmembrane region" description="Helical" evidence="2">
    <location>
        <begin position="229"/>
        <end position="252"/>
    </location>
</feature>
<evidence type="ECO:0008006" key="6">
    <source>
        <dbReference type="Google" id="ProtNLM"/>
    </source>
</evidence>
<feature type="compositionally biased region" description="Low complexity" evidence="1">
    <location>
        <begin position="421"/>
        <end position="431"/>
    </location>
</feature>
<keyword evidence="2" id="KW-1133">Transmembrane helix</keyword>
<evidence type="ECO:0000256" key="2">
    <source>
        <dbReference type="SAM" id="Phobius"/>
    </source>
</evidence>
<dbReference type="RefSeq" id="XP_041192221.1">
    <property type="nucleotide sequence ID" value="XM_041340286.1"/>
</dbReference>
<keyword evidence="2" id="KW-0812">Transmembrane</keyword>
<gene>
    <name evidence="4" type="ORF">BJ212DRAFT_1481611</name>
</gene>
<keyword evidence="2" id="KW-0472">Membrane</keyword>
<name>A0A9P7JCW6_9AGAM</name>
<evidence type="ECO:0000313" key="4">
    <source>
        <dbReference type="EMBL" id="KAG1815084.1"/>
    </source>
</evidence>
<dbReference type="Proteomes" id="UP000807769">
    <property type="component" value="Unassembled WGS sequence"/>
</dbReference>
<evidence type="ECO:0000313" key="5">
    <source>
        <dbReference type="Proteomes" id="UP000807769"/>
    </source>
</evidence>
<proteinExistence type="predicted"/>
<evidence type="ECO:0000256" key="3">
    <source>
        <dbReference type="SAM" id="SignalP"/>
    </source>
</evidence>
<feature type="region of interest" description="Disordered" evidence="1">
    <location>
        <begin position="46"/>
        <end position="89"/>
    </location>
</feature>
<organism evidence="4 5">
    <name type="scientific">Suillus subaureus</name>
    <dbReference type="NCBI Taxonomy" id="48587"/>
    <lineage>
        <taxon>Eukaryota</taxon>
        <taxon>Fungi</taxon>
        <taxon>Dikarya</taxon>
        <taxon>Basidiomycota</taxon>
        <taxon>Agaricomycotina</taxon>
        <taxon>Agaricomycetes</taxon>
        <taxon>Agaricomycetidae</taxon>
        <taxon>Boletales</taxon>
        <taxon>Suillineae</taxon>
        <taxon>Suillaceae</taxon>
        <taxon>Suillus</taxon>
    </lineage>
</organism>
<accession>A0A9P7JCW6</accession>
<dbReference type="EMBL" id="JABBWG010000019">
    <property type="protein sequence ID" value="KAG1815084.1"/>
    <property type="molecule type" value="Genomic_DNA"/>
</dbReference>
<feature type="compositionally biased region" description="Basic and acidic residues" evidence="1">
    <location>
        <begin position="470"/>
        <end position="480"/>
    </location>
</feature>
<feature type="compositionally biased region" description="Low complexity" evidence="1">
    <location>
        <begin position="55"/>
        <end position="83"/>
    </location>
</feature>
<dbReference type="AlphaFoldDB" id="A0A9P7JCW6"/>
<feature type="chain" id="PRO_5040239165" description="Ig-like domain-containing protein" evidence="3">
    <location>
        <begin position="24"/>
        <end position="529"/>
    </location>
</feature>
<keyword evidence="3" id="KW-0732">Signal</keyword>
<feature type="compositionally biased region" description="Polar residues" evidence="1">
    <location>
        <begin position="312"/>
        <end position="323"/>
    </location>
</feature>
<reference evidence="4" key="1">
    <citation type="journal article" date="2020" name="New Phytol.">
        <title>Comparative genomics reveals dynamic genome evolution in host specialist ectomycorrhizal fungi.</title>
        <authorList>
            <person name="Lofgren L.A."/>
            <person name="Nguyen N.H."/>
            <person name="Vilgalys R."/>
            <person name="Ruytinx J."/>
            <person name="Liao H.L."/>
            <person name="Branco S."/>
            <person name="Kuo A."/>
            <person name="LaButti K."/>
            <person name="Lipzen A."/>
            <person name="Andreopoulos W."/>
            <person name="Pangilinan J."/>
            <person name="Riley R."/>
            <person name="Hundley H."/>
            <person name="Na H."/>
            <person name="Barry K."/>
            <person name="Grigoriev I.V."/>
            <person name="Stajich J.E."/>
            <person name="Kennedy P.G."/>
        </authorList>
    </citation>
    <scope>NUCLEOTIDE SEQUENCE</scope>
    <source>
        <strain evidence="4">MN1</strain>
    </source>
</reference>